<comment type="caution">
    <text evidence="6">The sequence shown here is derived from an EMBL/GenBank/DDBJ whole genome shotgun (WGS) entry which is preliminary data.</text>
</comment>
<dbReference type="EMBL" id="JAIQCV010000007">
    <property type="protein sequence ID" value="KAH1082944.1"/>
    <property type="molecule type" value="Genomic_DNA"/>
</dbReference>
<dbReference type="InterPro" id="IPR042197">
    <property type="entry name" value="Apaf_helical"/>
</dbReference>
<proteinExistence type="inferred from homology"/>
<evidence type="ECO:0000259" key="5">
    <source>
        <dbReference type="SMART" id="SM00382"/>
    </source>
</evidence>
<protein>
    <recommendedName>
        <fullName evidence="5">AAA+ ATPase domain-containing protein</fullName>
    </recommendedName>
</protein>
<keyword evidence="2" id="KW-0547">Nucleotide-binding</keyword>
<dbReference type="InterPro" id="IPR002182">
    <property type="entry name" value="NB-ARC"/>
</dbReference>
<sequence length="1646" mass="188995">MEVTMGSASNLVTSVVGYLFQKIKRNFSYVCHHRTMVLDFEKKVEMLKEKRDRVLLDVDAAQKNGETIYPDVDHWLMKVDDMIISELNKVKGLEDEAKKKCFISLCPNVKACYQLSKKAEEDAGAVDELLQQGGFDKISYLDVPPPIVHVPPKDFEDFDSRKLVFNRIMEAVKDPNLNIIGVYGMPGVGKTTLVKEVIRQVEEDKLFDSVVMAVVTHTPDIKNIQDQIADTLGLTFKERSMSGRASRLCQRLKKEKKILVVLDDIWTRLDLMEVGIPLGDEDQVCNILLTSRNSNVLKKDMDAKKSFSIGVLEHKEAWDFFKKIAGDGVESHGLPSIAIEVAKRCGGLPIAIRTLATSLKNEPPFAWEDALQQLNRPPSSNFKGVPAAVCSSIEWSYDRLPSEEHKQTFLLGGVMGHNVLFDDLLMYAKGLGLFHGINTVEKTRIRLLTVVSHLKAACLLVDSYSNQRFDMHDLICDVAISIASKGNHVFALRAQDVLEDWPDGDIMKRWDMISLQNAKISMLPDHLRCPKLVCFEMLSEDPSMKIPANFFKEMKNLKVLYLSGMNLSPLPSSISLLTNLGTLCLIDCVLRDIALLGELKNLEILSLQMSKIEMLPEEIGQLTKLKWLGLIDCSQLKRIPPGVFCKLSRLEELYMGNSFNEWEAEGHSSLAELKALSRLTALEIYIPNAKIIPKDLSFEKLQKYIIFIGEASHWDWNWGRVREYSRTLKLSLNTSIGFLNNGVKVLLKKAENLYIDEVKGVEILLQESEVGDYFQQLKNLHIQNGAMIQYIFKDNDDIHQIEFQLESLTLQGLPNLISFGSQSKGSPQGTTLFNPKTLFPELKELVLSSISIERIWLPQGFCSTQNLTTLIIEGCAKLKHVLSDVMVKYLQQLEYLEISECKCIQEIISKEKMTKEAFENKALICFPRLNSLKLKDLQDLIGFCHEDYTVEFPALKSLEIENCPELKGFIHKSMSNDISTDGVLFNKKVTFFNLQKIIVCRLRNVKRIWYNQLSSGSFFNLKELIVKHCDALLNILLPEDFQNLEKLIITDCASLEEVFYFQGLDIEKTYIVRNQLRIVTLGRLPILKHIWNIDLNENISFKNLRQVHVWQCWSLKTLFPFSIAKDLQQLESLKVESCGIEEIVSENVKRCNQQEVWFEFNRLSILMLWNLPNLLHFYPRMHNTTMPVLKRLRTCRCGKLKIFGYGESQFQRPLLFIEMIIPQLEDVSLTTDDVAMIGDGRFAIDLFSHIKVLRVTEYLNESADLFHFLQRFPNLEKLHMVSCNFKKLFPYKGDVSEEREEVMMLPRINVLKLQGVDEMTLVWEQGSPLHHICANLETLKFYQCDSLINLSCASSYFHNLTTLDVWDCKEMVELITYSKAQSLERVIILKIRECEMMREVIVSDGDESTYHEIIFRKLKCLELYCLQNLKSFCSKNYTLKFPSLDEVIVSNCPTMENFCGGALSTPKLQMVQPTRIDDLGHWAGDLNASIEQLKHTRYKVLKTNRRRPAYKIIIVPLIHSLNADYKENLARRHIIRNSRCPRCEEVEETIQHILFFCPPAQATWRASTFNYTPSPTGFQSFKQLLQDSGVNTVMSLIVWKCWVVWKAHNEWIFEGHDEDPVNIWNNALKRYHNFMFPPTAPAIKLI</sequence>
<dbReference type="GO" id="GO:0043531">
    <property type="term" value="F:ADP binding"/>
    <property type="evidence" value="ECO:0007669"/>
    <property type="project" value="InterPro"/>
</dbReference>
<dbReference type="Gene3D" id="3.40.50.300">
    <property type="entry name" value="P-loop containing nucleotide triphosphate hydrolases"/>
    <property type="match status" value="1"/>
</dbReference>
<dbReference type="PANTHER" id="PTHR33463">
    <property type="entry name" value="NB-ARC DOMAIN-CONTAINING PROTEIN-RELATED"/>
    <property type="match status" value="1"/>
</dbReference>
<dbReference type="PRINTS" id="PR00364">
    <property type="entry name" value="DISEASERSIST"/>
</dbReference>
<dbReference type="Proteomes" id="UP000828251">
    <property type="component" value="Unassembled WGS sequence"/>
</dbReference>
<organism evidence="6 7">
    <name type="scientific">Gossypium stocksii</name>
    <dbReference type="NCBI Taxonomy" id="47602"/>
    <lineage>
        <taxon>Eukaryota</taxon>
        <taxon>Viridiplantae</taxon>
        <taxon>Streptophyta</taxon>
        <taxon>Embryophyta</taxon>
        <taxon>Tracheophyta</taxon>
        <taxon>Spermatophyta</taxon>
        <taxon>Magnoliopsida</taxon>
        <taxon>eudicotyledons</taxon>
        <taxon>Gunneridae</taxon>
        <taxon>Pentapetalae</taxon>
        <taxon>rosids</taxon>
        <taxon>malvids</taxon>
        <taxon>Malvales</taxon>
        <taxon>Malvaceae</taxon>
        <taxon>Malvoideae</taxon>
        <taxon>Gossypium</taxon>
    </lineage>
</organism>
<dbReference type="FunFam" id="3.40.50.300:FF:001091">
    <property type="entry name" value="Probable disease resistance protein At1g61300"/>
    <property type="match status" value="1"/>
</dbReference>
<dbReference type="SUPFAM" id="SSF52058">
    <property type="entry name" value="L domain-like"/>
    <property type="match status" value="1"/>
</dbReference>
<keyword evidence="4" id="KW-0067">ATP-binding</keyword>
<dbReference type="PANTHER" id="PTHR33463:SF192">
    <property type="entry name" value="DISEASE RESISTANCE PROTEIN RPS2-LIKE"/>
    <property type="match status" value="1"/>
</dbReference>
<dbReference type="GO" id="GO:0006952">
    <property type="term" value="P:defense response"/>
    <property type="evidence" value="ECO:0007669"/>
    <property type="project" value="UniProtKB-KW"/>
</dbReference>
<reference evidence="6 7" key="1">
    <citation type="journal article" date="2021" name="Plant Biotechnol. J.">
        <title>Multi-omics assisted identification of the key and species-specific regulatory components of drought-tolerant mechanisms in Gossypium stocksii.</title>
        <authorList>
            <person name="Yu D."/>
            <person name="Ke L."/>
            <person name="Zhang D."/>
            <person name="Wu Y."/>
            <person name="Sun Y."/>
            <person name="Mei J."/>
            <person name="Sun J."/>
            <person name="Sun Y."/>
        </authorList>
    </citation>
    <scope>NUCLEOTIDE SEQUENCE [LARGE SCALE GENOMIC DNA]</scope>
    <source>
        <strain evidence="7">cv. E1</strain>
        <tissue evidence="6">Leaf</tissue>
    </source>
</reference>
<keyword evidence="7" id="KW-1185">Reference proteome</keyword>
<dbReference type="InterPro" id="IPR032675">
    <property type="entry name" value="LRR_dom_sf"/>
</dbReference>
<accession>A0A9D4A3Q7</accession>
<dbReference type="Gene3D" id="1.10.8.430">
    <property type="entry name" value="Helical domain of apoptotic protease-activating factors"/>
    <property type="match status" value="1"/>
</dbReference>
<feature type="domain" description="AAA+ ATPase" evidence="5">
    <location>
        <begin position="176"/>
        <end position="316"/>
    </location>
</feature>
<keyword evidence="3" id="KW-0611">Plant defense</keyword>
<name>A0A9D4A3Q7_9ROSI</name>
<dbReference type="Gene3D" id="3.80.10.10">
    <property type="entry name" value="Ribonuclease Inhibitor"/>
    <property type="match status" value="2"/>
</dbReference>
<dbReference type="InterPro" id="IPR027417">
    <property type="entry name" value="P-loop_NTPase"/>
</dbReference>
<dbReference type="InterPro" id="IPR003593">
    <property type="entry name" value="AAA+_ATPase"/>
</dbReference>
<dbReference type="SUPFAM" id="SSF52047">
    <property type="entry name" value="RNI-like"/>
    <property type="match status" value="2"/>
</dbReference>
<evidence type="ECO:0000256" key="3">
    <source>
        <dbReference type="ARBA" id="ARBA00022821"/>
    </source>
</evidence>
<dbReference type="InterPro" id="IPR026960">
    <property type="entry name" value="RVT-Znf"/>
</dbReference>
<dbReference type="SMART" id="SM00382">
    <property type="entry name" value="AAA"/>
    <property type="match status" value="1"/>
</dbReference>
<evidence type="ECO:0000256" key="1">
    <source>
        <dbReference type="ARBA" id="ARBA00008894"/>
    </source>
</evidence>
<dbReference type="OrthoDB" id="1001331at2759"/>
<dbReference type="InterPro" id="IPR050905">
    <property type="entry name" value="Plant_NBS-LRR"/>
</dbReference>
<dbReference type="Pfam" id="PF23247">
    <property type="entry name" value="LRR_RPS2"/>
    <property type="match status" value="4"/>
</dbReference>
<dbReference type="GO" id="GO:0005524">
    <property type="term" value="F:ATP binding"/>
    <property type="evidence" value="ECO:0007669"/>
    <property type="project" value="UniProtKB-KW"/>
</dbReference>
<dbReference type="InterPro" id="IPR057135">
    <property type="entry name" value="At4g27190-like_LRR"/>
</dbReference>
<comment type="similarity">
    <text evidence="1">Belongs to the disease resistance NB-LRR family.</text>
</comment>
<evidence type="ECO:0000313" key="7">
    <source>
        <dbReference type="Proteomes" id="UP000828251"/>
    </source>
</evidence>
<evidence type="ECO:0000256" key="4">
    <source>
        <dbReference type="ARBA" id="ARBA00022840"/>
    </source>
</evidence>
<dbReference type="CDD" id="cd00009">
    <property type="entry name" value="AAA"/>
    <property type="match status" value="1"/>
</dbReference>
<evidence type="ECO:0000313" key="6">
    <source>
        <dbReference type="EMBL" id="KAH1082944.1"/>
    </source>
</evidence>
<dbReference type="SUPFAM" id="SSF52540">
    <property type="entry name" value="P-loop containing nucleoside triphosphate hydrolases"/>
    <property type="match status" value="1"/>
</dbReference>
<dbReference type="Pfam" id="PF00931">
    <property type="entry name" value="NB-ARC"/>
    <property type="match status" value="1"/>
</dbReference>
<evidence type="ECO:0000256" key="2">
    <source>
        <dbReference type="ARBA" id="ARBA00022741"/>
    </source>
</evidence>
<gene>
    <name evidence="6" type="ORF">J1N35_022705</name>
</gene>
<dbReference type="Pfam" id="PF13966">
    <property type="entry name" value="zf-RVT"/>
    <property type="match status" value="1"/>
</dbReference>